<evidence type="ECO:0000313" key="5">
    <source>
        <dbReference type="EMBL" id="PIL24348.1"/>
    </source>
</evidence>
<evidence type="ECO:0000313" key="6">
    <source>
        <dbReference type="Proteomes" id="UP000230002"/>
    </source>
</evidence>
<evidence type="ECO:0000256" key="2">
    <source>
        <dbReference type="ARBA" id="ARBA00023242"/>
    </source>
</evidence>
<comment type="caution">
    <text evidence="5">The sequence shown here is derived from an EMBL/GenBank/DDBJ whole genome shotgun (WGS) entry which is preliminary data.</text>
</comment>
<dbReference type="InterPro" id="IPR036864">
    <property type="entry name" value="Zn2-C6_fun-type_DNA-bd_sf"/>
</dbReference>
<comment type="subcellular location">
    <subcellularLocation>
        <location evidence="1">Nucleus</location>
    </subcellularLocation>
</comment>
<dbReference type="Proteomes" id="UP000230002">
    <property type="component" value="Unassembled WGS sequence"/>
</dbReference>
<dbReference type="STRING" id="1077348.A0A2G8RSN0"/>
<protein>
    <submittedName>
        <fullName evidence="5">Transcription factor</fullName>
    </submittedName>
</protein>
<sequence length="388" mass="41492">MDPDNSPHLPSDRPAPQRRIPSPPERIPPVSAVPGPSQPSNRSQTTLPPIHQLHPGLAHTAMQPPPPSSTPYMHGATYPLTSTSSLGIRNAPEDSDQEASQGRQKQKRRRQALSCTECKRRKIKCDRANPCGPCVRRGEQTKCQWHIIEPMEKYVTRTEFDELKARVQELEAVLRGAPPASSSSGQIPRRPSMSAMMPMTSGPAPEPIQGTAITPYQAYGTPGAVSSYSLRPASPRSPLRGGEAPPYHRIPNPGTTRSPTIGYRPPPTMSSGSGGAARAGPSGPPPPPPAPTSSNASAASPHSPPKPLSPSLSTLRASAPRRQSISLADLTAPYNTEPKPPPPPKNYSAQTTALPGPRLRPSPPPGPDRVEYPRHPIPIADTRQRVPV</sequence>
<dbReference type="Gene3D" id="4.10.240.10">
    <property type="entry name" value="Zn(2)-C6 fungal-type DNA-binding domain"/>
    <property type="match status" value="1"/>
</dbReference>
<feature type="region of interest" description="Disordered" evidence="3">
    <location>
        <begin position="176"/>
        <end position="388"/>
    </location>
</feature>
<feature type="compositionally biased region" description="Pro residues" evidence="3">
    <location>
        <begin position="358"/>
        <end position="367"/>
    </location>
</feature>
<dbReference type="InterPro" id="IPR001138">
    <property type="entry name" value="Zn2Cys6_DnaBD"/>
</dbReference>
<dbReference type="SMART" id="SM00066">
    <property type="entry name" value="GAL4"/>
    <property type="match status" value="1"/>
</dbReference>
<keyword evidence="6" id="KW-1185">Reference proteome</keyword>
<dbReference type="PROSITE" id="PS50048">
    <property type="entry name" value="ZN2_CY6_FUNGAL_2"/>
    <property type="match status" value="1"/>
</dbReference>
<name>A0A2G8RSN0_9APHY</name>
<feature type="compositionally biased region" description="Low complexity" evidence="3">
    <location>
        <begin position="292"/>
        <end position="301"/>
    </location>
</feature>
<proteinExistence type="predicted"/>
<gene>
    <name evidence="5" type="ORF">GSI_14101</name>
</gene>
<dbReference type="PROSITE" id="PS00463">
    <property type="entry name" value="ZN2_CY6_FUNGAL_1"/>
    <property type="match status" value="1"/>
</dbReference>
<feature type="compositionally biased region" description="Low complexity" evidence="3">
    <location>
        <begin position="188"/>
        <end position="203"/>
    </location>
</feature>
<feature type="domain" description="Zn(2)-C6 fungal-type" evidence="4">
    <location>
        <begin position="114"/>
        <end position="145"/>
    </location>
</feature>
<feature type="compositionally biased region" description="Polar residues" evidence="3">
    <location>
        <begin position="38"/>
        <end position="47"/>
    </location>
</feature>
<feature type="compositionally biased region" description="Polar residues" evidence="3">
    <location>
        <begin position="312"/>
        <end position="326"/>
    </location>
</feature>
<dbReference type="GO" id="GO:0000981">
    <property type="term" value="F:DNA-binding transcription factor activity, RNA polymerase II-specific"/>
    <property type="evidence" value="ECO:0007669"/>
    <property type="project" value="InterPro"/>
</dbReference>
<dbReference type="SUPFAM" id="SSF57701">
    <property type="entry name" value="Zn2/Cys6 DNA-binding domain"/>
    <property type="match status" value="1"/>
</dbReference>
<dbReference type="AlphaFoldDB" id="A0A2G8RSN0"/>
<dbReference type="PANTHER" id="PTHR31001">
    <property type="entry name" value="UNCHARACTERIZED TRANSCRIPTIONAL REGULATORY PROTEIN"/>
    <property type="match status" value="1"/>
</dbReference>
<reference evidence="5 6" key="1">
    <citation type="journal article" date="2015" name="Sci. Rep.">
        <title>Chromosome-level genome map provides insights into diverse defense mechanisms in the medicinal fungus Ganoderma sinense.</title>
        <authorList>
            <person name="Zhu Y."/>
            <person name="Xu J."/>
            <person name="Sun C."/>
            <person name="Zhou S."/>
            <person name="Xu H."/>
            <person name="Nelson D.R."/>
            <person name="Qian J."/>
            <person name="Song J."/>
            <person name="Luo H."/>
            <person name="Xiang L."/>
            <person name="Li Y."/>
            <person name="Xu Z."/>
            <person name="Ji A."/>
            <person name="Wang L."/>
            <person name="Lu S."/>
            <person name="Hayward A."/>
            <person name="Sun W."/>
            <person name="Li X."/>
            <person name="Schwartz D.C."/>
            <person name="Wang Y."/>
            <person name="Chen S."/>
        </authorList>
    </citation>
    <scope>NUCLEOTIDE SEQUENCE [LARGE SCALE GENOMIC DNA]</scope>
    <source>
        <strain evidence="5 6">ZZ0214-1</strain>
    </source>
</reference>
<organism evidence="5 6">
    <name type="scientific">Ganoderma sinense ZZ0214-1</name>
    <dbReference type="NCBI Taxonomy" id="1077348"/>
    <lineage>
        <taxon>Eukaryota</taxon>
        <taxon>Fungi</taxon>
        <taxon>Dikarya</taxon>
        <taxon>Basidiomycota</taxon>
        <taxon>Agaricomycotina</taxon>
        <taxon>Agaricomycetes</taxon>
        <taxon>Polyporales</taxon>
        <taxon>Polyporaceae</taxon>
        <taxon>Ganoderma</taxon>
    </lineage>
</organism>
<dbReference type="InterPro" id="IPR050613">
    <property type="entry name" value="Sec_Metabolite_Reg"/>
</dbReference>
<feature type="compositionally biased region" description="Pro residues" evidence="3">
    <location>
        <begin position="282"/>
        <end position="291"/>
    </location>
</feature>
<dbReference type="GO" id="GO:0008270">
    <property type="term" value="F:zinc ion binding"/>
    <property type="evidence" value="ECO:0007669"/>
    <property type="project" value="InterPro"/>
</dbReference>
<evidence type="ECO:0000256" key="1">
    <source>
        <dbReference type="ARBA" id="ARBA00004123"/>
    </source>
</evidence>
<dbReference type="GO" id="GO:0005634">
    <property type="term" value="C:nucleus"/>
    <property type="evidence" value="ECO:0007669"/>
    <property type="project" value="UniProtKB-SubCell"/>
</dbReference>
<evidence type="ECO:0000259" key="4">
    <source>
        <dbReference type="PROSITE" id="PS50048"/>
    </source>
</evidence>
<evidence type="ECO:0000256" key="3">
    <source>
        <dbReference type="SAM" id="MobiDB-lite"/>
    </source>
</evidence>
<dbReference type="Pfam" id="PF00172">
    <property type="entry name" value="Zn_clus"/>
    <property type="match status" value="1"/>
</dbReference>
<keyword evidence="2" id="KW-0539">Nucleus</keyword>
<dbReference type="CDD" id="cd00067">
    <property type="entry name" value="GAL4"/>
    <property type="match status" value="1"/>
</dbReference>
<accession>A0A2G8RSN0</accession>
<feature type="region of interest" description="Disordered" evidence="3">
    <location>
        <begin position="1"/>
        <end position="114"/>
    </location>
</feature>
<dbReference type="OrthoDB" id="3362851at2759"/>
<dbReference type="EMBL" id="AYKW01000067">
    <property type="protein sequence ID" value="PIL24348.1"/>
    <property type="molecule type" value="Genomic_DNA"/>
</dbReference>